<organism evidence="1 2">
    <name type="scientific">Haematococcus lacustris</name>
    <name type="common">Green alga</name>
    <name type="synonym">Haematococcus pluvialis</name>
    <dbReference type="NCBI Taxonomy" id="44745"/>
    <lineage>
        <taxon>Eukaryota</taxon>
        <taxon>Viridiplantae</taxon>
        <taxon>Chlorophyta</taxon>
        <taxon>core chlorophytes</taxon>
        <taxon>Chlorophyceae</taxon>
        <taxon>CS clade</taxon>
        <taxon>Chlamydomonadales</taxon>
        <taxon>Haematococcaceae</taxon>
        <taxon>Haematococcus</taxon>
    </lineage>
</organism>
<feature type="non-terminal residue" evidence="1">
    <location>
        <position position="112"/>
    </location>
</feature>
<dbReference type="EMBL" id="BLLF01002575">
    <property type="protein sequence ID" value="GFH24577.1"/>
    <property type="molecule type" value="Genomic_DNA"/>
</dbReference>
<evidence type="ECO:0000313" key="2">
    <source>
        <dbReference type="Proteomes" id="UP000485058"/>
    </source>
</evidence>
<accession>A0A699ZP24</accession>
<keyword evidence="2" id="KW-1185">Reference proteome</keyword>
<proteinExistence type="predicted"/>
<name>A0A699ZP24_HAELA</name>
<dbReference type="AlphaFoldDB" id="A0A699ZP24"/>
<gene>
    <name evidence="1" type="ORF">HaLaN_22396</name>
</gene>
<sequence>MVQIVDMRTRQGILFAHVKLPALLMLRLVAEVPEYRGRLVRSGAGAQLAAVSRDPSYDTRTQAAAAALWLYVIETQEGLDPCWWGCLLPEEQGEQGLAPGSQQLVQLHLRAQ</sequence>
<protein>
    <submittedName>
        <fullName evidence="1">Uncharacterized protein</fullName>
    </submittedName>
</protein>
<comment type="caution">
    <text evidence="1">The sequence shown here is derived from an EMBL/GenBank/DDBJ whole genome shotgun (WGS) entry which is preliminary data.</text>
</comment>
<dbReference type="Proteomes" id="UP000485058">
    <property type="component" value="Unassembled WGS sequence"/>
</dbReference>
<feature type="non-terminal residue" evidence="1">
    <location>
        <position position="1"/>
    </location>
</feature>
<evidence type="ECO:0000313" key="1">
    <source>
        <dbReference type="EMBL" id="GFH24577.1"/>
    </source>
</evidence>
<reference evidence="1 2" key="1">
    <citation type="submission" date="2020-02" db="EMBL/GenBank/DDBJ databases">
        <title>Draft genome sequence of Haematococcus lacustris strain NIES-144.</title>
        <authorList>
            <person name="Morimoto D."/>
            <person name="Nakagawa S."/>
            <person name="Yoshida T."/>
            <person name="Sawayama S."/>
        </authorList>
    </citation>
    <scope>NUCLEOTIDE SEQUENCE [LARGE SCALE GENOMIC DNA]</scope>
    <source>
        <strain evidence="1 2">NIES-144</strain>
    </source>
</reference>